<evidence type="ECO:0000313" key="3">
    <source>
        <dbReference type="Proteomes" id="UP000075360"/>
    </source>
</evidence>
<name>A0A149TYM0_9PROT</name>
<comment type="caution">
    <text evidence="2">The sequence shown here is derived from an EMBL/GenBank/DDBJ whole genome shotgun (WGS) entry which is preliminary data.</text>
</comment>
<feature type="compositionally biased region" description="Basic and acidic residues" evidence="1">
    <location>
        <begin position="1"/>
        <end position="20"/>
    </location>
</feature>
<protein>
    <submittedName>
        <fullName evidence="2">Uncharacterized protein</fullName>
    </submittedName>
</protein>
<feature type="region of interest" description="Disordered" evidence="1">
    <location>
        <begin position="1"/>
        <end position="52"/>
    </location>
</feature>
<evidence type="ECO:0000256" key="1">
    <source>
        <dbReference type="SAM" id="MobiDB-lite"/>
    </source>
</evidence>
<reference evidence="2 3" key="1">
    <citation type="submission" date="2015-06" db="EMBL/GenBank/DDBJ databases">
        <title>Improved classification and identification of acetic acid bacteria using matrix-assisted laser desorption/ionization time-of-flight mass spectrometry; Gluconobacter nephelii and Gluconobacter uchimurae are later heterotypic synonyms of Gluconobacter japonicus and Gluconobacter oxydans, respectively.</title>
        <authorList>
            <person name="Li L."/>
            <person name="Cleenwerck I."/>
            <person name="De Vuyst L."/>
            <person name="Vandamme P."/>
        </authorList>
    </citation>
    <scope>NUCLEOTIDE SEQUENCE [LARGE SCALE GENOMIC DNA]</scope>
    <source>
        <strain evidence="2 3">LMG 23690</strain>
    </source>
</reference>
<proteinExistence type="predicted"/>
<gene>
    <name evidence="2" type="ORF">AD948_12140</name>
</gene>
<dbReference type="EMBL" id="LHZU01000139">
    <property type="protein sequence ID" value="KXV58210.1"/>
    <property type="molecule type" value="Genomic_DNA"/>
</dbReference>
<dbReference type="Proteomes" id="UP000075360">
    <property type="component" value="Unassembled WGS sequence"/>
</dbReference>
<dbReference type="PATRIC" id="fig|446692.4.peg.3854"/>
<organism evidence="2 3">
    <name type="scientific">Acetobacter senegalensis</name>
    <dbReference type="NCBI Taxonomy" id="446692"/>
    <lineage>
        <taxon>Bacteria</taxon>
        <taxon>Pseudomonadati</taxon>
        <taxon>Pseudomonadota</taxon>
        <taxon>Alphaproteobacteria</taxon>
        <taxon>Acetobacterales</taxon>
        <taxon>Acetobacteraceae</taxon>
        <taxon>Acetobacter</taxon>
    </lineage>
</organism>
<accession>A0A149TYM0</accession>
<evidence type="ECO:0000313" key="2">
    <source>
        <dbReference type="EMBL" id="KXV58210.1"/>
    </source>
</evidence>
<dbReference type="AlphaFoldDB" id="A0A149TYM0"/>
<sequence length="116" mass="12771">MDKGAPETAHAELSAKKEATQKWPPFPLPDAAPTENPANQEADPSALYPTRTMGSVTPASILITQRRCQKICDTGVRKDFAEPKKVVLKTPRTMRTKTFSIQPRTPRQTSLTALPN</sequence>